<dbReference type="InterPro" id="IPR013078">
    <property type="entry name" value="His_Pase_superF_clade-1"/>
</dbReference>
<accession>A0A1B9GHT4</accession>
<protein>
    <recommendedName>
        <fullName evidence="4">Phosphoglycerate mutase</fullName>
    </recommendedName>
</protein>
<evidence type="ECO:0008006" key="4">
    <source>
        <dbReference type="Google" id="ProtNLM"/>
    </source>
</evidence>
<name>A0A1B9GHT4_9TREE</name>
<dbReference type="PANTHER" id="PTHR48100">
    <property type="entry name" value="BROAD-SPECIFICITY PHOSPHATASE YOR283W-RELATED"/>
    <property type="match status" value="1"/>
</dbReference>
<reference evidence="3" key="2">
    <citation type="submission" date="2013-12" db="EMBL/GenBank/DDBJ databases">
        <title>Evolution of pathogenesis and genome organization in the Tremellales.</title>
        <authorList>
            <person name="Cuomo C."/>
            <person name="Litvintseva A."/>
            <person name="Heitman J."/>
            <person name="Chen Y."/>
            <person name="Sun S."/>
            <person name="Springer D."/>
            <person name="Dromer F."/>
            <person name="Young S."/>
            <person name="Zeng Q."/>
            <person name="Chapman S."/>
            <person name="Gujja S."/>
            <person name="Saif S."/>
            <person name="Birren B."/>
        </authorList>
    </citation>
    <scope>NUCLEOTIDE SEQUENCE [LARGE SCALE GENOMIC DNA]</scope>
    <source>
        <strain evidence="3">BCC8398</strain>
    </source>
</reference>
<dbReference type="Proteomes" id="UP000092666">
    <property type="component" value="Unassembled WGS sequence"/>
</dbReference>
<evidence type="ECO:0000313" key="2">
    <source>
        <dbReference type="EMBL" id="OCF30555.1"/>
    </source>
</evidence>
<dbReference type="Pfam" id="PF00300">
    <property type="entry name" value="His_Phos_1"/>
    <property type="match status" value="1"/>
</dbReference>
<dbReference type="GO" id="GO:0016791">
    <property type="term" value="F:phosphatase activity"/>
    <property type="evidence" value="ECO:0007669"/>
    <property type="project" value="TreeGrafter"/>
</dbReference>
<gene>
    <name evidence="2" type="ORF">I316_07823</name>
</gene>
<dbReference type="GO" id="GO:0005737">
    <property type="term" value="C:cytoplasm"/>
    <property type="evidence" value="ECO:0007669"/>
    <property type="project" value="TreeGrafter"/>
</dbReference>
<feature type="region of interest" description="Disordered" evidence="1">
    <location>
        <begin position="206"/>
        <end position="237"/>
    </location>
</feature>
<keyword evidence="3" id="KW-1185">Reference proteome</keyword>
<dbReference type="PANTHER" id="PTHR48100:SF54">
    <property type="entry name" value="PHOSPHATASE SPAC5H10.03-RELATED"/>
    <property type="match status" value="1"/>
</dbReference>
<dbReference type="AlphaFoldDB" id="A0A1B9GHT4"/>
<organism evidence="2 3">
    <name type="scientific">Kwoniella heveanensis BCC8398</name>
    <dbReference type="NCBI Taxonomy" id="1296120"/>
    <lineage>
        <taxon>Eukaryota</taxon>
        <taxon>Fungi</taxon>
        <taxon>Dikarya</taxon>
        <taxon>Basidiomycota</taxon>
        <taxon>Agaricomycotina</taxon>
        <taxon>Tremellomycetes</taxon>
        <taxon>Tremellales</taxon>
        <taxon>Cryptococcaceae</taxon>
        <taxon>Kwoniella</taxon>
    </lineage>
</organism>
<dbReference type="InterPro" id="IPR050275">
    <property type="entry name" value="PGM_Phosphatase"/>
</dbReference>
<evidence type="ECO:0000313" key="3">
    <source>
        <dbReference type="Proteomes" id="UP000092666"/>
    </source>
</evidence>
<dbReference type="OrthoDB" id="496981at2759"/>
<sequence length="237" mass="26421">MTRASATSKRIHLTRHAQAEHNVDSDYTIPDAPLTNLGREQSKELNQLSKNTIQKTAELLVCSPLRRPMETMLIGYPDLKARLESEGKPVILLDTLQEVGPYPCDTPTYPLEKLKSSNGGIFSSLDFSTLSEEYASKSGIYDPRRGPERAREVRRWLRERPEKEIVVVAHGDILRCIVDNENSIRPWDNAEVKVFTFASETDENASMVEVDKAAEPEDATAEPTSGEIANGNDHGKA</sequence>
<dbReference type="EMBL" id="KV700147">
    <property type="protein sequence ID" value="OCF30555.1"/>
    <property type="molecule type" value="Genomic_DNA"/>
</dbReference>
<dbReference type="SMART" id="SM00855">
    <property type="entry name" value="PGAM"/>
    <property type="match status" value="1"/>
</dbReference>
<proteinExistence type="predicted"/>
<dbReference type="CDD" id="cd07067">
    <property type="entry name" value="HP_PGM_like"/>
    <property type="match status" value="1"/>
</dbReference>
<dbReference type="Gene3D" id="3.40.50.1240">
    <property type="entry name" value="Phosphoglycerate mutase-like"/>
    <property type="match status" value="1"/>
</dbReference>
<evidence type="ECO:0000256" key="1">
    <source>
        <dbReference type="SAM" id="MobiDB-lite"/>
    </source>
</evidence>
<dbReference type="SUPFAM" id="SSF53254">
    <property type="entry name" value="Phosphoglycerate mutase-like"/>
    <property type="match status" value="1"/>
</dbReference>
<dbReference type="InterPro" id="IPR029033">
    <property type="entry name" value="His_PPase_superfam"/>
</dbReference>
<reference evidence="2 3" key="1">
    <citation type="submission" date="2013-07" db="EMBL/GenBank/DDBJ databases">
        <title>The Genome Sequence of Cryptococcus heveanensis BCC8398.</title>
        <authorList>
            <consortium name="The Broad Institute Genome Sequencing Platform"/>
            <person name="Cuomo C."/>
            <person name="Litvintseva A."/>
            <person name="Chen Y."/>
            <person name="Heitman J."/>
            <person name="Sun S."/>
            <person name="Springer D."/>
            <person name="Dromer F."/>
            <person name="Young S.K."/>
            <person name="Zeng Q."/>
            <person name="Gargeya S."/>
            <person name="Fitzgerald M."/>
            <person name="Abouelleil A."/>
            <person name="Alvarado L."/>
            <person name="Berlin A.M."/>
            <person name="Chapman S.B."/>
            <person name="Dewar J."/>
            <person name="Goldberg J."/>
            <person name="Griggs A."/>
            <person name="Gujja S."/>
            <person name="Hansen M."/>
            <person name="Howarth C."/>
            <person name="Imamovic A."/>
            <person name="Larimer J."/>
            <person name="McCowan C."/>
            <person name="Murphy C."/>
            <person name="Pearson M."/>
            <person name="Priest M."/>
            <person name="Roberts A."/>
            <person name="Saif S."/>
            <person name="Shea T."/>
            <person name="Sykes S."/>
            <person name="Wortman J."/>
            <person name="Nusbaum C."/>
            <person name="Birren B."/>
        </authorList>
    </citation>
    <scope>NUCLEOTIDE SEQUENCE [LARGE SCALE GENOMIC DNA]</scope>
    <source>
        <strain evidence="2 3">BCC8398</strain>
    </source>
</reference>